<dbReference type="EMBL" id="JAZHGC010000021">
    <property type="protein sequence ID" value="MEM5288769.1"/>
    <property type="molecule type" value="Genomic_DNA"/>
</dbReference>
<protein>
    <submittedName>
        <fullName evidence="2">LA2681 family HEPN domain-containing protein</fullName>
    </submittedName>
</protein>
<dbReference type="Proteomes" id="UP001494588">
    <property type="component" value="Unassembled WGS sequence"/>
</dbReference>
<feature type="domain" description="LA2681-like HEPN" evidence="1">
    <location>
        <begin position="4"/>
        <end position="166"/>
    </location>
</feature>
<gene>
    <name evidence="2" type="ORF">V4C55_23860</name>
</gene>
<sequence length="194" mass="22320">MNGDCATYSMAAEYLKIAFRRSYPLFDKIACFVNAHWSIGLPERAVNFRRLSFDVDDGKAKSSLNVRARFDASRNGRSAVRSRYPEICLRRIFKSLRNPMRRSLPTSVTILNTSISNLSRCLCPTMDGGLYADHLTHIAELKEFEAMTFRIVWLARSALIHLGRAMLIEERHQAKDGDRYFPIETTLIPDELKW</sequence>
<accession>A0ABU9QHH7</accession>
<dbReference type="Pfam" id="PF18733">
    <property type="entry name" value="HEPN_LA2681"/>
    <property type="match status" value="1"/>
</dbReference>
<dbReference type="RefSeq" id="WP_201656092.1">
    <property type="nucleotide sequence ID" value="NZ_CAJHCS010000024.1"/>
</dbReference>
<comment type="caution">
    <text evidence="2">The sequence shown here is derived from an EMBL/GenBank/DDBJ whole genome shotgun (WGS) entry which is preliminary data.</text>
</comment>
<dbReference type="InterPro" id="IPR040826">
    <property type="entry name" value="HEPN_LA2681"/>
</dbReference>
<evidence type="ECO:0000313" key="3">
    <source>
        <dbReference type="Proteomes" id="UP001494588"/>
    </source>
</evidence>
<proteinExistence type="predicted"/>
<keyword evidence="3" id="KW-1185">Reference proteome</keyword>
<name>A0ABU9QHH7_9BURK</name>
<evidence type="ECO:0000313" key="2">
    <source>
        <dbReference type="EMBL" id="MEM5288769.1"/>
    </source>
</evidence>
<reference evidence="2 3" key="1">
    <citation type="submission" date="2024-01" db="EMBL/GenBank/DDBJ databases">
        <title>The diversity of rhizobia nodulating Mimosa spp. in eleven states of Brazil covering several biomes is determined by host plant, location, and edaphic factors.</title>
        <authorList>
            <person name="Rouws L."/>
            <person name="Barauna A."/>
            <person name="Beukes C."/>
            <person name="De Faria S.M."/>
            <person name="Gross E."/>
            <person name="Dos Reis Junior F.B."/>
            <person name="Simon M."/>
            <person name="Maluk M."/>
            <person name="Odee D.W."/>
            <person name="Kenicer G."/>
            <person name="Young J.P.W."/>
            <person name="Reis V.M."/>
            <person name="Zilli J."/>
            <person name="James E.K."/>
        </authorList>
    </citation>
    <scope>NUCLEOTIDE SEQUENCE [LARGE SCALE GENOMIC DNA]</scope>
    <source>
        <strain evidence="2 3">JPY77</strain>
    </source>
</reference>
<organism evidence="2 3">
    <name type="scientific">Paraburkholderia sabiae</name>
    <dbReference type="NCBI Taxonomy" id="273251"/>
    <lineage>
        <taxon>Bacteria</taxon>
        <taxon>Pseudomonadati</taxon>
        <taxon>Pseudomonadota</taxon>
        <taxon>Betaproteobacteria</taxon>
        <taxon>Burkholderiales</taxon>
        <taxon>Burkholderiaceae</taxon>
        <taxon>Paraburkholderia</taxon>
    </lineage>
</organism>
<evidence type="ECO:0000259" key="1">
    <source>
        <dbReference type="Pfam" id="PF18733"/>
    </source>
</evidence>